<dbReference type="GO" id="GO:0008408">
    <property type="term" value="F:3'-5' exonuclease activity"/>
    <property type="evidence" value="ECO:0007669"/>
    <property type="project" value="TreeGrafter"/>
</dbReference>
<dbReference type="Proteomes" id="UP000028569">
    <property type="component" value="Chromosome"/>
</dbReference>
<keyword evidence="6" id="KW-1185">Reference proteome</keyword>
<reference evidence="5 6" key="1">
    <citation type="journal article" date="2014" name="Appl. Environ. Microbiol.">
        <title>Genomic encyclopedia of type strains of the genus Bifidobacterium.</title>
        <authorList>
            <person name="Milani C."/>
            <person name="Lugli G.A."/>
            <person name="Duranti S."/>
            <person name="Turroni F."/>
            <person name="Bottacini F."/>
            <person name="Mangifesta M."/>
            <person name="Sanchez B."/>
            <person name="Viappiani A."/>
            <person name="Mancabelli L."/>
            <person name="Taminiau B."/>
            <person name="Delcenserie V."/>
            <person name="Barrangou R."/>
            <person name="Margolles A."/>
            <person name="van Sinderen D."/>
            <person name="Ventura M."/>
        </authorList>
    </citation>
    <scope>NUCLEOTIDE SEQUENCE [LARGE SCALE GENOMIC DNA]</scope>
    <source>
        <strain evidence="5 6">LMG 11587</strain>
    </source>
</reference>
<dbReference type="InterPro" id="IPR013520">
    <property type="entry name" value="Ribonucl_H"/>
</dbReference>
<dbReference type="SMART" id="SM00479">
    <property type="entry name" value="EXOIII"/>
    <property type="match status" value="1"/>
</dbReference>
<dbReference type="InterPro" id="IPR012337">
    <property type="entry name" value="RNaseH-like_sf"/>
</dbReference>
<dbReference type="RefSeq" id="WP_033489852.1">
    <property type="nucleotide sequence ID" value="NZ_CP006018.1"/>
</dbReference>
<dbReference type="EMBL" id="CP006018">
    <property type="protein sequence ID" value="AIC91699.1"/>
    <property type="molecule type" value="Genomic_DNA"/>
</dbReference>
<dbReference type="PANTHER" id="PTHR30231:SF4">
    <property type="entry name" value="PROTEIN NEN2"/>
    <property type="match status" value="1"/>
</dbReference>
<evidence type="ECO:0000259" key="4">
    <source>
        <dbReference type="SMART" id="SM00479"/>
    </source>
</evidence>
<evidence type="ECO:0000313" key="6">
    <source>
        <dbReference type="Proteomes" id="UP000028569"/>
    </source>
</evidence>
<keyword evidence="3" id="KW-0269">Exonuclease</keyword>
<dbReference type="SUPFAM" id="SSF53098">
    <property type="entry name" value="Ribonuclease H-like"/>
    <property type="match status" value="1"/>
</dbReference>
<dbReference type="Pfam" id="PF00929">
    <property type="entry name" value="RNase_T"/>
    <property type="match status" value="1"/>
</dbReference>
<feature type="domain" description="Exonuclease" evidence="4">
    <location>
        <begin position="28"/>
        <end position="210"/>
    </location>
</feature>
<keyword evidence="2" id="KW-0378">Hydrolase</keyword>
<dbReference type="GO" id="GO:0003676">
    <property type="term" value="F:nucleic acid binding"/>
    <property type="evidence" value="ECO:0007669"/>
    <property type="project" value="InterPro"/>
</dbReference>
<dbReference type="CDD" id="cd06127">
    <property type="entry name" value="DEDDh"/>
    <property type="match status" value="1"/>
</dbReference>
<name>A0A087VTN5_9BIFI</name>
<dbReference type="InterPro" id="IPR036397">
    <property type="entry name" value="RNaseH_sf"/>
</dbReference>
<dbReference type="KEGG" id="bii:BINDI_0418"/>
<dbReference type="GO" id="GO:0005829">
    <property type="term" value="C:cytosol"/>
    <property type="evidence" value="ECO:0007669"/>
    <property type="project" value="TreeGrafter"/>
</dbReference>
<dbReference type="HOGENOM" id="CLU_047806_5_0_11"/>
<accession>A0A087VTN5</accession>
<evidence type="ECO:0000313" key="5">
    <source>
        <dbReference type="EMBL" id="AIC91699.1"/>
    </source>
</evidence>
<dbReference type="AlphaFoldDB" id="A0A087VTN5"/>
<dbReference type="PANTHER" id="PTHR30231">
    <property type="entry name" value="DNA POLYMERASE III SUBUNIT EPSILON"/>
    <property type="match status" value="1"/>
</dbReference>
<sequence>MSTVLTALHEALDSAPEQDMTTRLDQSWLLGFDTETTGTSPNRDNIVSASLVLRNPRTGYEGDAVAEWIINPGRHISEGASRVNGFTDEYLAANGSEPAESIEQIAGLIMTAQSKHIPLLAYNAPFDVRMLNGDIRQWCSGRMEPMPERELLVVDPLVIDRAISHRSGRRTLTYTTEYYGVVPHGDFHDATTDTVASVDLIEPMTTLYPQVGSITLGKLMDWQRDAHRTWLEQFNEWLASKGSRPAIDTWF</sequence>
<proteinExistence type="predicted"/>
<dbReference type="Gene3D" id="3.30.420.10">
    <property type="entry name" value="Ribonuclease H-like superfamily/Ribonuclease H"/>
    <property type="match status" value="1"/>
</dbReference>
<gene>
    <name evidence="5" type="ORF">BINDI_0418</name>
</gene>
<evidence type="ECO:0000256" key="2">
    <source>
        <dbReference type="ARBA" id="ARBA00022801"/>
    </source>
</evidence>
<organism evidence="5 6">
    <name type="scientific">Bifidobacterium [indicum] DSM 20214 = LMG 11587</name>
    <dbReference type="NCBI Taxonomy" id="1341694"/>
    <lineage>
        <taxon>Bacteria</taxon>
        <taxon>Bacillati</taxon>
        <taxon>Actinomycetota</taxon>
        <taxon>Actinomycetes</taxon>
        <taxon>Bifidobacteriales</taxon>
        <taxon>Bifidobacteriaceae</taxon>
        <taxon>Bifidobacterium</taxon>
    </lineage>
</organism>
<protein>
    <submittedName>
        <fullName evidence="5">DNA polymerase III, epsilon subunit</fullName>
    </submittedName>
</protein>
<evidence type="ECO:0000256" key="1">
    <source>
        <dbReference type="ARBA" id="ARBA00022722"/>
    </source>
</evidence>
<evidence type="ECO:0000256" key="3">
    <source>
        <dbReference type="ARBA" id="ARBA00022839"/>
    </source>
</evidence>
<keyword evidence="1" id="KW-0540">Nuclease</keyword>